<evidence type="ECO:0000259" key="2">
    <source>
        <dbReference type="PROSITE" id="PS01148"/>
    </source>
</evidence>
<dbReference type="Proteomes" id="UP000442109">
    <property type="component" value="Unassembled WGS sequence"/>
</dbReference>
<comment type="similarity">
    <text evidence="1">Belongs to the sulfur carrier protein TusA family.</text>
</comment>
<name>A0A844LXR0_9GAMM</name>
<dbReference type="InterPro" id="IPR036868">
    <property type="entry name" value="TusA-like_sf"/>
</dbReference>
<dbReference type="InterPro" id="IPR001455">
    <property type="entry name" value="TusA-like"/>
</dbReference>
<keyword evidence="3" id="KW-0808">Transferase</keyword>
<dbReference type="Gene3D" id="3.30.110.40">
    <property type="entry name" value="TusA-like domain"/>
    <property type="match status" value="1"/>
</dbReference>
<dbReference type="AlphaFoldDB" id="A0A844LXR0"/>
<comment type="caution">
    <text evidence="3">The sequence shown here is derived from an EMBL/GenBank/DDBJ whole genome shotgun (WGS) entry which is preliminary data.</text>
</comment>
<sequence>MINNTLNPQLEQLLSEQMTPLSTADQNTIAEVSQAAPISALVDGRGLACPMPLLKTKVALRSMQPGQSIYVLATDPNSQHDLAAFCDHANLQLALNTSSVQGSVDSLEKLDTIFHLIITKTNGN</sequence>
<dbReference type="RefSeq" id="WP_011959646.1">
    <property type="nucleotide sequence ID" value="NZ_WFKQ01000001.1"/>
</dbReference>
<gene>
    <name evidence="3" type="ORF">GB996_01525</name>
</gene>
<accession>A0A844LXR0</accession>
<feature type="domain" description="UPF0033" evidence="2">
    <location>
        <begin position="42"/>
        <end position="66"/>
    </location>
</feature>
<dbReference type="CDD" id="cd00291">
    <property type="entry name" value="SirA_YedF_YeeD"/>
    <property type="match status" value="1"/>
</dbReference>
<dbReference type="PANTHER" id="PTHR33279:SF6">
    <property type="entry name" value="SULFUR CARRIER PROTEIN YEDF-RELATED"/>
    <property type="match status" value="1"/>
</dbReference>
<protein>
    <submittedName>
        <fullName evidence="3">Sulfurtransferase TusA family protein</fullName>
    </submittedName>
</protein>
<dbReference type="SUPFAM" id="SSF64307">
    <property type="entry name" value="SirA-like"/>
    <property type="match status" value="1"/>
</dbReference>
<dbReference type="EMBL" id="WFKQ01000001">
    <property type="protein sequence ID" value="MUG31472.1"/>
    <property type="molecule type" value="Genomic_DNA"/>
</dbReference>
<evidence type="ECO:0000313" key="3">
    <source>
        <dbReference type="EMBL" id="MUG31472.1"/>
    </source>
</evidence>
<reference evidence="3 4" key="1">
    <citation type="journal article" date="2019" name="PLoS ONE">
        <title>Pup mortality in New Zealand sea lions (Phocarctos hookeri) at Enderby Island, Auckland Islands, 2013-18.</title>
        <authorList>
            <person name="Michael S.A."/>
            <person name="Hayman D.T.S."/>
            <person name="Gray R."/>
            <person name="Zhang J."/>
            <person name="Rogers L."/>
            <person name="Roe W.D."/>
        </authorList>
    </citation>
    <scope>NUCLEOTIDE SEQUENCE [LARGE SCALE GENOMIC DNA]</scope>
    <source>
        <strain evidence="3 4">SM868</strain>
    </source>
</reference>
<dbReference type="PANTHER" id="PTHR33279">
    <property type="entry name" value="SULFUR CARRIER PROTEIN YEDF-RELATED"/>
    <property type="match status" value="1"/>
</dbReference>
<dbReference type="OrthoDB" id="9797551at2"/>
<organism evidence="3 4">
    <name type="scientific">Psychrobacter sanguinis</name>
    <dbReference type="NCBI Taxonomy" id="861445"/>
    <lineage>
        <taxon>Bacteria</taxon>
        <taxon>Pseudomonadati</taxon>
        <taxon>Pseudomonadota</taxon>
        <taxon>Gammaproteobacteria</taxon>
        <taxon>Moraxellales</taxon>
        <taxon>Moraxellaceae</taxon>
        <taxon>Psychrobacter</taxon>
    </lineage>
</organism>
<dbReference type="PROSITE" id="PS01148">
    <property type="entry name" value="UPF0033"/>
    <property type="match status" value="1"/>
</dbReference>
<dbReference type="GO" id="GO:0016740">
    <property type="term" value="F:transferase activity"/>
    <property type="evidence" value="ECO:0007669"/>
    <property type="project" value="UniProtKB-KW"/>
</dbReference>
<proteinExistence type="inferred from homology"/>
<dbReference type="Pfam" id="PF01206">
    <property type="entry name" value="TusA"/>
    <property type="match status" value="1"/>
</dbReference>
<keyword evidence="4" id="KW-1185">Reference proteome</keyword>
<evidence type="ECO:0000313" key="4">
    <source>
        <dbReference type="Proteomes" id="UP000442109"/>
    </source>
</evidence>
<evidence type="ECO:0000256" key="1">
    <source>
        <dbReference type="ARBA" id="ARBA00008984"/>
    </source>
</evidence>